<keyword evidence="13 18" id="KW-0472">Membrane</keyword>
<name>A0ABD2LTF0_9BILA</name>
<evidence type="ECO:0000313" key="21">
    <source>
        <dbReference type="Proteomes" id="UP001620626"/>
    </source>
</evidence>
<evidence type="ECO:0000256" key="15">
    <source>
        <dbReference type="ARBA" id="ARBA00032511"/>
    </source>
</evidence>
<keyword evidence="12 18" id="KW-1133">Transmembrane helix</keyword>
<evidence type="ECO:0000256" key="16">
    <source>
        <dbReference type="ARBA" id="ARBA00034438"/>
    </source>
</evidence>
<feature type="domain" description="Pex N-terminal" evidence="19">
    <location>
        <begin position="30"/>
        <end position="199"/>
    </location>
</feature>
<evidence type="ECO:0000256" key="5">
    <source>
        <dbReference type="ARBA" id="ARBA00022679"/>
    </source>
</evidence>
<protein>
    <recommendedName>
        <fullName evidence="17">RING-type E3 ubiquitin transferase (cysteine targeting)</fullName>
        <ecNumber evidence="17">2.3.2.36</ecNumber>
    </recommendedName>
    <alternativeName>
        <fullName evidence="15">Peroxin-2</fullName>
    </alternativeName>
</protein>
<evidence type="ECO:0000256" key="10">
    <source>
        <dbReference type="ARBA" id="ARBA00022833"/>
    </source>
</evidence>
<evidence type="ECO:0000256" key="13">
    <source>
        <dbReference type="ARBA" id="ARBA00023136"/>
    </source>
</evidence>
<comment type="similarity">
    <text evidence="3">Belongs to the pex2/pex10/pex12 family.</text>
</comment>
<keyword evidence="5" id="KW-0808">Transferase</keyword>
<evidence type="ECO:0000256" key="18">
    <source>
        <dbReference type="SAM" id="Phobius"/>
    </source>
</evidence>
<comment type="subcellular location">
    <subcellularLocation>
        <location evidence="1">Peroxisome membrane</location>
        <topology evidence="1">Multi-pass membrane protein</topology>
    </subcellularLocation>
</comment>
<keyword evidence="4" id="KW-0813">Transport</keyword>
<evidence type="ECO:0000256" key="1">
    <source>
        <dbReference type="ARBA" id="ARBA00004585"/>
    </source>
</evidence>
<feature type="transmembrane region" description="Helical" evidence="18">
    <location>
        <begin position="93"/>
        <end position="112"/>
    </location>
</feature>
<evidence type="ECO:0000256" key="3">
    <source>
        <dbReference type="ARBA" id="ARBA00008704"/>
    </source>
</evidence>
<keyword evidence="6 18" id="KW-0812">Transmembrane</keyword>
<dbReference type="PANTHER" id="PTHR48178">
    <property type="entry name" value="PEROXISOME BIOGENESIS FACTOR 2"/>
    <property type="match status" value="1"/>
</dbReference>
<keyword evidence="10" id="KW-0862">Zinc</keyword>
<keyword evidence="14" id="KW-0576">Peroxisome</keyword>
<evidence type="ECO:0000259" key="19">
    <source>
        <dbReference type="Pfam" id="PF04757"/>
    </source>
</evidence>
<dbReference type="GO" id="GO:0005778">
    <property type="term" value="C:peroxisomal membrane"/>
    <property type="evidence" value="ECO:0007669"/>
    <property type="project" value="UniProtKB-SubCell"/>
</dbReference>
<dbReference type="EC" id="2.3.2.36" evidence="17"/>
<keyword evidence="9" id="KW-0833">Ubl conjugation pathway</keyword>
<keyword evidence="21" id="KW-1185">Reference proteome</keyword>
<sequence>MGKMKDAENEFGALRAVQIDAALLDNNLLALIQARIDQIVDTGGGAHCLQQYKQHFRECVAPLYFLSHFLAGQTPGQRLLQIRTNFPTTIKALLNYLLCFLLPSFVAIIIKLRPFDRRIQLWYSRAQTAHRLVDFVHFCLFLAQGGPIRPTERLLGSRPVYVQKPTIGSLNFTALNRELLGHSFVQLCFLFVPLFNVLKRRFLRALSRRRQQHFRRDGHNANKTTTPNAAVELNGQPPSVAGIVWCTECGQSAISAVRAKRRTQQQQNGRKVEEEEWKTYCHFCLFQSDTFGTDGSKCQWEMLTLDNKQQ</sequence>
<evidence type="ECO:0000256" key="11">
    <source>
        <dbReference type="ARBA" id="ARBA00022927"/>
    </source>
</evidence>
<comment type="pathway">
    <text evidence="2">Protein modification; protein ubiquitination.</text>
</comment>
<dbReference type="EMBL" id="JBICBT010000293">
    <property type="protein sequence ID" value="KAL3118152.1"/>
    <property type="molecule type" value="Genomic_DNA"/>
</dbReference>
<dbReference type="InterPro" id="IPR006845">
    <property type="entry name" value="Pex_N"/>
</dbReference>
<organism evidence="20 21">
    <name type="scientific">Heterodera trifolii</name>
    <dbReference type="NCBI Taxonomy" id="157864"/>
    <lineage>
        <taxon>Eukaryota</taxon>
        <taxon>Metazoa</taxon>
        <taxon>Ecdysozoa</taxon>
        <taxon>Nematoda</taxon>
        <taxon>Chromadorea</taxon>
        <taxon>Rhabditida</taxon>
        <taxon>Tylenchina</taxon>
        <taxon>Tylenchomorpha</taxon>
        <taxon>Tylenchoidea</taxon>
        <taxon>Heteroderidae</taxon>
        <taxon>Heteroderinae</taxon>
        <taxon>Heterodera</taxon>
    </lineage>
</organism>
<dbReference type="GO" id="GO:0061630">
    <property type="term" value="F:ubiquitin protein ligase activity"/>
    <property type="evidence" value="ECO:0007669"/>
    <property type="project" value="UniProtKB-EC"/>
</dbReference>
<evidence type="ECO:0000256" key="4">
    <source>
        <dbReference type="ARBA" id="ARBA00022448"/>
    </source>
</evidence>
<evidence type="ECO:0000256" key="9">
    <source>
        <dbReference type="ARBA" id="ARBA00022786"/>
    </source>
</evidence>
<feature type="transmembrane region" description="Helical" evidence="18">
    <location>
        <begin position="179"/>
        <end position="198"/>
    </location>
</feature>
<evidence type="ECO:0000256" key="2">
    <source>
        <dbReference type="ARBA" id="ARBA00004906"/>
    </source>
</evidence>
<dbReference type="InterPro" id="IPR025654">
    <property type="entry name" value="PEX2/10"/>
</dbReference>
<dbReference type="GO" id="GO:0008270">
    <property type="term" value="F:zinc ion binding"/>
    <property type="evidence" value="ECO:0007669"/>
    <property type="project" value="UniProtKB-KW"/>
</dbReference>
<dbReference type="AlphaFoldDB" id="A0ABD2LTF0"/>
<evidence type="ECO:0000256" key="8">
    <source>
        <dbReference type="ARBA" id="ARBA00022771"/>
    </source>
</evidence>
<dbReference type="GO" id="GO:0015031">
    <property type="term" value="P:protein transport"/>
    <property type="evidence" value="ECO:0007669"/>
    <property type="project" value="UniProtKB-KW"/>
</dbReference>
<reference evidence="20 21" key="1">
    <citation type="submission" date="2024-10" db="EMBL/GenBank/DDBJ databases">
        <authorList>
            <person name="Kim D."/>
        </authorList>
    </citation>
    <scope>NUCLEOTIDE SEQUENCE [LARGE SCALE GENOMIC DNA]</scope>
    <source>
        <strain evidence="20">BH-2024</strain>
    </source>
</reference>
<evidence type="ECO:0000256" key="17">
    <source>
        <dbReference type="ARBA" id="ARBA00034523"/>
    </source>
</evidence>
<evidence type="ECO:0000256" key="6">
    <source>
        <dbReference type="ARBA" id="ARBA00022692"/>
    </source>
</evidence>
<keyword evidence="7" id="KW-0479">Metal-binding</keyword>
<dbReference type="PANTHER" id="PTHR48178:SF1">
    <property type="entry name" value="PEROXISOME BIOGENESIS FACTOR 2"/>
    <property type="match status" value="1"/>
</dbReference>
<evidence type="ECO:0000256" key="14">
    <source>
        <dbReference type="ARBA" id="ARBA00023140"/>
    </source>
</evidence>
<dbReference type="Proteomes" id="UP001620626">
    <property type="component" value="Unassembled WGS sequence"/>
</dbReference>
<comment type="caution">
    <text evidence="20">The sequence shown here is derived from an EMBL/GenBank/DDBJ whole genome shotgun (WGS) entry which is preliminary data.</text>
</comment>
<comment type="catalytic activity">
    <reaction evidence="16">
        <text>[E2 ubiquitin-conjugating enzyme]-S-ubiquitinyl-L-cysteine + [acceptor protein]-L-cysteine = [E2 ubiquitin-conjugating enzyme]-L-cysteine + [acceptor protein]-S-ubiquitinyl-L-cysteine.</text>
        <dbReference type="EC" id="2.3.2.36"/>
    </reaction>
</comment>
<evidence type="ECO:0000256" key="12">
    <source>
        <dbReference type="ARBA" id="ARBA00022989"/>
    </source>
</evidence>
<evidence type="ECO:0000256" key="7">
    <source>
        <dbReference type="ARBA" id="ARBA00022723"/>
    </source>
</evidence>
<gene>
    <name evidence="20" type="ORF">niasHT_001926</name>
</gene>
<proteinExistence type="inferred from homology"/>
<accession>A0ABD2LTF0</accession>
<dbReference type="Pfam" id="PF04757">
    <property type="entry name" value="Pex2_Pex12"/>
    <property type="match status" value="1"/>
</dbReference>
<evidence type="ECO:0000313" key="20">
    <source>
        <dbReference type="EMBL" id="KAL3118152.1"/>
    </source>
</evidence>
<keyword evidence="11" id="KW-0653">Protein transport</keyword>
<keyword evidence="8" id="KW-0863">Zinc-finger</keyword>